<evidence type="ECO:0000313" key="2">
    <source>
        <dbReference type="EMBL" id="OHX19833.1"/>
    </source>
</evidence>
<dbReference type="STRING" id="1903179.BI347_20820"/>
<dbReference type="Pfam" id="PF05489">
    <property type="entry name" value="Phage_tail_X"/>
    <property type="match status" value="1"/>
</dbReference>
<comment type="caution">
    <text evidence="1">The sequence shown here is derived from an EMBL/GenBank/DDBJ whole genome shotgun (WGS) entry which is preliminary data.</text>
</comment>
<dbReference type="OrthoDB" id="8759063at2"/>
<dbReference type="CDD" id="cd00118">
    <property type="entry name" value="LysM"/>
    <property type="match status" value="1"/>
</dbReference>
<dbReference type="Proteomes" id="UP000180280">
    <property type="component" value="Unassembled WGS sequence"/>
</dbReference>
<accession>A0A1S1WTD3</accession>
<organism evidence="1 3">
    <name type="scientific">Chromobacterium sphagni</name>
    <dbReference type="NCBI Taxonomy" id="1903179"/>
    <lineage>
        <taxon>Bacteria</taxon>
        <taxon>Pseudomonadati</taxon>
        <taxon>Pseudomonadota</taxon>
        <taxon>Betaproteobacteria</taxon>
        <taxon>Neisseriales</taxon>
        <taxon>Chromobacteriaceae</taxon>
        <taxon>Chromobacterium</taxon>
    </lineage>
</organism>
<sequence length="70" mass="7441">MRAIRADQGDTVDAIAWRAYGTTRGVVERILSANPGLADLGAVLPMGTLVQLPDLPTDPAPAQTLINLWD</sequence>
<keyword evidence="4" id="KW-1185">Reference proteome</keyword>
<evidence type="ECO:0000313" key="1">
    <source>
        <dbReference type="EMBL" id="OHX10244.1"/>
    </source>
</evidence>
<name>A0A1S1WTD3_9NEIS</name>
<dbReference type="EMBL" id="MKCS01000004">
    <property type="protein sequence ID" value="OHX10244.1"/>
    <property type="molecule type" value="Genomic_DNA"/>
</dbReference>
<evidence type="ECO:0000313" key="3">
    <source>
        <dbReference type="Proteomes" id="UP000180088"/>
    </source>
</evidence>
<proteinExistence type="predicted"/>
<protein>
    <submittedName>
        <fullName evidence="1">Phage tail protein</fullName>
    </submittedName>
</protein>
<dbReference type="Proteomes" id="UP000180088">
    <property type="component" value="Unassembled WGS sequence"/>
</dbReference>
<evidence type="ECO:0000313" key="4">
    <source>
        <dbReference type="Proteomes" id="UP000180280"/>
    </source>
</evidence>
<dbReference type="InterPro" id="IPR008861">
    <property type="entry name" value="GpX-like"/>
</dbReference>
<gene>
    <name evidence="2" type="ORF">BI344_16425</name>
    <name evidence="1" type="ORF">BI347_20820</name>
</gene>
<dbReference type="EMBL" id="MKCT01000024">
    <property type="protein sequence ID" value="OHX19833.1"/>
    <property type="molecule type" value="Genomic_DNA"/>
</dbReference>
<reference evidence="3 4" key="1">
    <citation type="submission" date="2016-09" db="EMBL/GenBank/DDBJ databases">
        <title>Chromobacterium muskegensis sp. nov., an insecticidal bacterium isolated from Sphagnum bogs.</title>
        <authorList>
            <person name="Sparks M.E."/>
            <person name="Blackburn M.B."/>
            <person name="Gundersen-Rindal D.E."/>
            <person name="Mitchell A."/>
            <person name="Farrar R."/>
            <person name="Kuhar D."/>
        </authorList>
    </citation>
    <scope>NUCLEOTIDE SEQUENCE [LARGE SCALE GENOMIC DNA]</scope>
    <source>
        <strain evidence="2 4">14B-1</strain>
        <strain evidence="1 3">37-2</strain>
    </source>
</reference>
<dbReference type="RefSeq" id="WP_071113203.1">
    <property type="nucleotide sequence ID" value="NZ_MKCS01000004.1"/>
</dbReference>
<dbReference type="AlphaFoldDB" id="A0A1S1WTD3"/>
<dbReference type="InterPro" id="IPR018392">
    <property type="entry name" value="LysM"/>
</dbReference>